<proteinExistence type="predicted"/>
<protein>
    <submittedName>
        <fullName evidence="1">Uncharacterized protein</fullName>
    </submittedName>
</protein>
<accession>A0A7R9VXM1</accession>
<organism evidence="1">
    <name type="scientific">Chlamydomonas euryale</name>
    <dbReference type="NCBI Taxonomy" id="1486919"/>
    <lineage>
        <taxon>Eukaryota</taxon>
        <taxon>Viridiplantae</taxon>
        <taxon>Chlorophyta</taxon>
        <taxon>core chlorophytes</taxon>
        <taxon>Chlorophyceae</taxon>
        <taxon>CS clade</taxon>
        <taxon>Chlamydomonadales</taxon>
        <taxon>Chlamydomonadaceae</taxon>
        <taxon>Chlamydomonas</taxon>
    </lineage>
</organism>
<name>A0A7R9VXM1_9CHLO</name>
<evidence type="ECO:0000313" key="1">
    <source>
        <dbReference type="EMBL" id="CAD8308505.1"/>
    </source>
</evidence>
<gene>
    <name evidence="1" type="ORF">CEUR00632_LOCUS19677</name>
</gene>
<sequence>MILLEKAFEGMSESPTKQRRAAAHADAVVRTVRSVTGPRREHGLEGGSALGTSSVVRACVTHALAPSHIHTVALLTVPHALLLSSVSCHTCDEHERARGGMNK</sequence>
<dbReference type="AlphaFoldDB" id="A0A7R9VXM1"/>
<reference evidence="1" key="1">
    <citation type="submission" date="2021-01" db="EMBL/GenBank/DDBJ databases">
        <authorList>
            <person name="Corre E."/>
            <person name="Pelletier E."/>
            <person name="Niang G."/>
            <person name="Scheremetjew M."/>
            <person name="Finn R."/>
            <person name="Kale V."/>
            <person name="Holt S."/>
            <person name="Cochrane G."/>
            <person name="Meng A."/>
            <person name="Brown T."/>
            <person name="Cohen L."/>
        </authorList>
    </citation>
    <scope>NUCLEOTIDE SEQUENCE</scope>
    <source>
        <strain evidence="1">CCMP219</strain>
    </source>
</reference>
<dbReference type="EMBL" id="HBEC01042265">
    <property type="protein sequence ID" value="CAD8308505.1"/>
    <property type="molecule type" value="Transcribed_RNA"/>
</dbReference>